<dbReference type="AlphaFoldDB" id="A0A371I1X6"/>
<sequence>MRELDKIKKQATVDNQELFEVLRHATTESEMQKRHAGKIEALRNVYLDKYDGTSDLVKHLAKYVTQVNLFSTKDAILCQIFSTSLKGLALHWYT</sequence>
<accession>A0A371I1X6</accession>
<dbReference type="EMBL" id="QJKJ01001138">
    <property type="protein sequence ID" value="RDY09046.1"/>
    <property type="molecule type" value="Genomic_DNA"/>
</dbReference>
<feature type="non-terminal residue" evidence="1">
    <location>
        <position position="1"/>
    </location>
</feature>
<comment type="caution">
    <text evidence="1">The sequence shown here is derived from an EMBL/GenBank/DDBJ whole genome shotgun (WGS) entry which is preliminary data.</text>
</comment>
<protein>
    <recommendedName>
        <fullName evidence="3">Retrotransposon gag domain-containing protein</fullName>
    </recommendedName>
</protein>
<evidence type="ECO:0000313" key="1">
    <source>
        <dbReference type="EMBL" id="RDY09046.1"/>
    </source>
</evidence>
<organism evidence="1 2">
    <name type="scientific">Mucuna pruriens</name>
    <name type="common">Velvet bean</name>
    <name type="synonym">Dolichos pruriens</name>
    <dbReference type="NCBI Taxonomy" id="157652"/>
    <lineage>
        <taxon>Eukaryota</taxon>
        <taxon>Viridiplantae</taxon>
        <taxon>Streptophyta</taxon>
        <taxon>Embryophyta</taxon>
        <taxon>Tracheophyta</taxon>
        <taxon>Spermatophyta</taxon>
        <taxon>Magnoliopsida</taxon>
        <taxon>eudicotyledons</taxon>
        <taxon>Gunneridae</taxon>
        <taxon>Pentapetalae</taxon>
        <taxon>rosids</taxon>
        <taxon>fabids</taxon>
        <taxon>Fabales</taxon>
        <taxon>Fabaceae</taxon>
        <taxon>Papilionoideae</taxon>
        <taxon>50 kb inversion clade</taxon>
        <taxon>NPAAA clade</taxon>
        <taxon>indigoferoid/millettioid clade</taxon>
        <taxon>Phaseoleae</taxon>
        <taxon>Mucuna</taxon>
    </lineage>
</organism>
<reference evidence="1" key="1">
    <citation type="submission" date="2018-05" db="EMBL/GenBank/DDBJ databases">
        <title>Draft genome of Mucuna pruriens seed.</title>
        <authorList>
            <person name="Nnadi N.E."/>
            <person name="Vos R."/>
            <person name="Hasami M.H."/>
            <person name="Devisetty U.K."/>
            <person name="Aguiy J.C."/>
        </authorList>
    </citation>
    <scope>NUCLEOTIDE SEQUENCE [LARGE SCALE GENOMIC DNA]</scope>
    <source>
        <strain evidence="1">JCA_2017</strain>
    </source>
</reference>
<evidence type="ECO:0008006" key="3">
    <source>
        <dbReference type="Google" id="ProtNLM"/>
    </source>
</evidence>
<proteinExistence type="predicted"/>
<dbReference type="OrthoDB" id="1426925at2759"/>
<name>A0A371I1X6_MUCPR</name>
<keyword evidence="2" id="KW-1185">Reference proteome</keyword>
<evidence type="ECO:0000313" key="2">
    <source>
        <dbReference type="Proteomes" id="UP000257109"/>
    </source>
</evidence>
<dbReference type="Proteomes" id="UP000257109">
    <property type="component" value="Unassembled WGS sequence"/>
</dbReference>
<gene>
    <name evidence="1" type="ORF">CR513_06649</name>
</gene>